<dbReference type="InterPro" id="IPR002885">
    <property type="entry name" value="PPR_rpt"/>
</dbReference>
<proteinExistence type="inferred from homology"/>
<dbReference type="PROSITE" id="PS51375">
    <property type="entry name" value="PPR"/>
    <property type="match status" value="3"/>
</dbReference>
<evidence type="ECO:0000259" key="4">
    <source>
        <dbReference type="Pfam" id="PF14432"/>
    </source>
</evidence>
<organism evidence="5 6">
    <name type="scientific">Xanthoceras sorbifolium</name>
    <dbReference type="NCBI Taxonomy" id="99658"/>
    <lineage>
        <taxon>Eukaryota</taxon>
        <taxon>Viridiplantae</taxon>
        <taxon>Streptophyta</taxon>
        <taxon>Embryophyta</taxon>
        <taxon>Tracheophyta</taxon>
        <taxon>Spermatophyta</taxon>
        <taxon>Magnoliopsida</taxon>
        <taxon>eudicotyledons</taxon>
        <taxon>Gunneridae</taxon>
        <taxon>Pentapetalae</taxon>
        <taxon>rosids</taxon>
        <taxon>malvids</taxon>
        <taxon>Sapindales</taxon>
        <taxon>Sapindaceae</taxon>
        <taxon>Xanthoceroideae</taxon>
        <taxon>Xanthoceras</taxon>
    </lineage>
</organism>
<dbReference type="InterPro" id="IPR046849">
    <property type="entry name" value="E2_motif"/>
</dbReference>
<dbReference type="PANTHER" id="PTHR47926">
    <property type="entry name" value="PENTATRICOPEPTIDE REPEAT-CONTAINING PROTEIN"/>
    <property type="match status" value="1"/>
</dbReference>
<accession>A0ABQ8H037</accession>
<dbReference type="InterPro" id="IPR046960">
    <property type="entry name" value="PPR_At4g14850-like_plant"/>
</dbReference>
<dbReference type="Pfam" id="PF20431">
    <property type="entry name" value="E_motif"/>
    <property type="match status" value="1"/>
</dbReference>
<keyword evidence="2" id="KW-0677">Repeat</keyword>
<feature type="repeat" description="PPR" evidence="3">
    <location>
        <begin position="182"/>
        <end position="217"/>
    </location>
</feature>
<dbReference type="InterPro" id="IPR011990">
    <property type="entry name" value="TPR-like_helical_dom_sf"/>
</dbReference>
<comment type="similarity">
    <text evidence="1">Belongs to the PPR family. PCMP-H subfamily.</text>
</comment>
<evidence type="ECO:0000313" key="5">
    <source>
        <dbReference type="EMBL" id="KAH7527283.1"/>
    </source>
</evidence>
<dbReference type="Proteomes" id="UP000827721">
    <property type="component" value="Unassembled WGS sequence"/>
</dbReference>
<dbReference type="Pfam" id="PF20430">
    <property type="entry name" value="Eplus_motif"/>
    <property type="match status" value="1"/>
</dbReference>
<protein>
    <recommendedName>
        <fullName evidence="4">DYW domain-containing protein</fullName>
    </recommendedName>
</protein>
<dbReference type="Pfam" id="PF01535">
    <property type="entry name" value="PPR"/>
    <property type="match status" value="3"/>
</dbReference>
<feature type="repeat" description="PPR" evidence="3">
    <location>
        <begin position="385"/>
        <end position="419"/>
    </location>
</feature>
<feature type="repeat" description="PPR" evidence="3">
    <location>
        <begin position="284"/>
        <end position="318"/>
    </location>
</feature>
<comment type="caution">
    <text evidence="5">The sequence shown here is derived from an EMBL/GenBank/DDBJ whole genome shotgun (WGS) entry which is preliminary data.</text>
</comment>
<dbReference type="PANTHER" id="PTHR47926:SF533">
    <property type="entry name" value="DYW DOMAIN-CONTAINING PROTEIN"/>
    <property type="match status" value="1"/>
</dbReference>
<dbReference type="InterPro" id="IPR046848">
    <property type="entry name" value="E_motif"/>
</dbReference>
<dbReference type="Gene3D" id="1.25.40.10">
    <property type="entry name" value="Tetratricopeptide repeat domain"/>
    <property type="match status" value="3"/>
</dbReference>
<name>A0ABQ8H037_9ROSI</name>
<evidence type="ECO:0000256" key="1">
    <source>
        <dbReference type="ARBA" id="ARBA00006643"/>
    </source>
</evidence>
<evidence type="ECO:0000313" key="6">
    <source>
        <dbReference type="Proteomes" id="UP000827721"/>
    </source>
</evidence>
<dbReference type="InterPro" id="IPR032867">
    <property type="entry name" value="DYW_dom"/>
</dbReference>
<evidence type="ECO:0000256" key="2">
    <source>
        <dbReference type="ARBA" id="ARBA00022737"/>
    </source>
</evidence>
<dbReference type="Pfam" id="PF13041">
    <property type="entry name" value="PPR_2"/>
    <property type="match status" value="3"/>
</dbReference>
<reference evidence="5 6" key="1">
    <citation type="submission" date="2021-02" db="EMBL/GenBank/DDBJ databases">
        <title>Plant Genome Project.</title>
        <authorList>
            <person name="Zhang R.-G."/>
        </authorList>
    </citation>
    <scope>NUCLEOTIDE SEQUENCE [LARGE SCALE GENOMIC DNA]</scope>
    <source>
        <tissue evidence="5">Leaves</tissue>
    </source>
</reference>
<evidence type="ECO:0000256" key="3">
    <source>
        <dbReference type="PROSITE-ProRule" id="PRU00708"/>
    </source>
</evidence>
<sequence length="692" mass="76824">MGLWHEAHLVFNVWGVEGDRCYLGRSAKPTTGAGGTKIGNDGGAECRVGGEGVKREVSRQREGDASRVTDVGSTKIDDGGSTKYGVEGEDVEREPCYFISQKRRICNVEFRAYSHLDSLVSTFITAIAYCSSVSSCRAIHARVIKFVNYREGFIGDQLVSSYMKLACEEDAEKLFDEISNKDLISWNSLISGFSRRGQVNKCLNAFSRMRFEMGMQPNEVTIISIISACTDTRALDGGRYIHGIVLKLGMLCEVKVANALINLYGKCGCLGSACRLFEAMPLQNLVSWNSMIAIHTQNGFTKEGMRLFNSMRRAEIKPDQATMVTVLQACEDLGVGKLAETIHGLILRCGLFANIVIVTALLSLYAKLGRLFASHKVFGEIINPDRVAWTAMLAGYAMHGHGREAIEFFEFMVKVGLVPDHVTFTHLLSACGHSGLVNEGKNYFNVMSEIYGVAPRLDHYSCMVDLLGRSGHLNDAYEMIKQMPMEPNSGVWGALLGACRVYGNTELGTEVAERLFALEPLDSRNYIMLSNIYSAAGMWKEASKVRALMKERGLIRTTGCSFIEHGNEIHRFVVGDQSHPESEKIYKKLEEVIGKIRAANFVPKTEYVLHDVDEELKEDMINKHSEKLAIAFGLLVVNAGMPLIITKNLRICGDCHGMAKLVSLIENRTIIIRDMKRFHHFANGLCSCGDYW</sequence>
<dbReference type="Pfam" id="PF14432">
    <property type="entry name" value="DYW_deaminase"/>
    <property type="match status" value="1"/>
</dbReference>
<gene>
    <name evidence="5" type="ORF">JRO89_XSUnG0038900</name>
</gene>
<feature type="domain" description="DYW" evidence="4">
    <location>
        <begin position="601"/>
        <end position="692"/>
    </location>
</feature>
<dbReference type="EMBL" id="JAFEMO010000067">
    <property type="protein sequence ID" value="KAH7527283.1"/>
    <property type="molecule type" value="Genomic_DNA"/>
</dbReference>
<keyword evidence="6" id="KW-1185">Reference proteome</keyword>
<dbReference type="NCBIfam" id="TIGR00756">
    <property type="entry name" value="PPR"/>
    <property type="match status" value="3"/>
</dbReference>